<name>A0ABT7DZZ1_9NEIS</name>
<dbReference type="Proteomes" id="UP001172778">
    <property type="component" value="Unassembled WGS sequence"/>
</dbReference>
<evidence type="ECO:0000313" key="3">
    <source>
        <dbReference type="Proteomes" id="UP001172778"/>
    </source>
</evidence>
<dbReference type="RefSeq" id="WP_284101933.1">
    <property type="nucleotide sequence ID" value="NZ_JARRAF010000021.1"/>
</dbReference>
<evidence type="ECO:0000256" key="1">
    <source>
        <dbReference type="SAM" id="MobiDB-lite"/>
    </source>
</evidence>
<protein>
    <submittedName>
        <fullName evidence="2">Uncharacterized protein</fullName>
    </submittedName>
</protein>
<gene>
    <name evidence="2" type="ORF">PZA18_16345</name>
</gene>
<accession>A0ABT7DZZ1</accession>
<sequence>MATRVFANNLKIVSEVSGATVTGLHPALLAPKGDPGVSTYKGSANKLALAVETVLDQRRPVGNQASAMTWVSHSPEIIIGPISNTRMGWGTFINGSKNVFHGMYAAVRHVELMMVNSLQRFIDNVSKIAANLGEGFAQISKQDLEELAAQIGEEALADLLAMLKDPATYGSLALDVGTVVVSGALDVTGVGAPAGVALAAWRFGDRAVAVMDQAKVLAGDMQRVMGAAQTASTPAQQKALALDFLKSAGSRAPALLMALIAKVKAGRKLSREKTPPAPKADAPSVANVPGSAPASQKPKCDC</sequence>
<keyword evidence="3" id="KW-1185">Reference proteome</keyword>
<dbReference type="EMBL" id="JARRAF010000021">
    <property type="protein sequence ID" value="MDK2125626.1"/>
    <property type="molecule type" value="Genomic_DNA"/>
</dbReference>
<reference evidence="2" key="1">
    <citation type="submission" date="2023-03" db="EMBL/GenBank/DDBJ databases">
        <title>Chitinimonas shenzhenensis gen. nov., sp. nov., a novel member of family Burkholderiaceae isolated from activated sludge collected in Shen Zhen, China.</title>
        <authorList>
            <person name="Wang X."/>
        </authorList>
    </citation>
    <scope>NUCLEOTIDE SEQUENCE</scope>
    <source>
        <strain evidence="2">DQS-5</strain>
    </source>
</reference>
<feature type="region of interest" description="Disordered" evidence="1">
    <location>
        <begin position="268"/>
        <end position="302"/>
    </location>
</feature>
<evidence type="ECO:0000313" key="2">
    <source>
        <dbReference type="EMBL" id="MDK2125626.1"/>
    </source>
</evidence>
<proteinExistence type="predicted"/>
<organism evidence="2 3">
    <name type="scientific">Parachitinimonas caeni</name>
    <dbReference type="NCBI Taxonomy" id="3031301"/>
    <lineage>
        <taxon>Bacteria</taxon>
        <taxon>Pseudomonadati</taxon>
        <taxon>Pseudomonadota</taxon>
        <taxon>Betaproteobacteria</taxon>
        <taxon>Neisseriales</taxon>
        <taxon>Chitinibacteraceae</taxon>
        <taxon>Parachitinimonas</taxon>
    </lineage>
</organism>
<comment type="caution">
    <text evidence="2">The sequence shown here is derived from an EMBL/GenBank/DDBJ whole genome shotgun (WGS) entry which is preliminary data.</text>
</comment>